<feature type="transmembrane region" description="Helical" evidence="6">
    <location>
        <begin position="77"/>
        <end position="97"/>
    </location>
</feature>
<dbReference type="InterPro" id="IPR012506">
    <property type="entry name" value="TMEM86B-like"/>
</dbReference>
<reference evidence="7 8" key="1">
    <citation type="submission" date="2020-07" db="EMBL/GenBank/DDBJ databases">
        <title>Genomic characterization of Flavobacterium psychrophilum strains.</title>
        <authorList>
            <person name="Castillo D."/>
            <person name="Jorgensen J."/>
            <person name="Middelboe M."/>
        </authorList>
    </citation>
    <scope>NUCLEOTIDE SEQUENCE [LARGE SCALE GENOMIC DNA]</scope>
    <source>
        <strain evidence="7 8">FPS-R7</strain>
    </source>
</reference>
<evidence type="ECO:0000313" key="8">
    <source>
        <dbReference type="Proteomes" id="UP000596329"/>
    </source>
</evidence>
<keyword evidence="3 6" id="KW-0812">Transmembrane</keyword>
<evidence type="ECO:0000256" key="4">
    <source>
        <dbReference type="ARBA" id="ARBA00022989"/>
    </source>
</evidence>
<dbReference type="RefSeq" id="WP_063742306.1">
    <property type="nucleotide sequence ID" value="NZ_CP059075.1"/>
</dbReference>
<feature type="transmembrane region" description="Helical" evidence="6">
    <location>
        <begin position="53"/>
        <end position="71"/>
    </location>
</feature>
<dbReference type="Pfam" id="PF07947">
    <property type="entry name" value="YhhN"/>
    <property type="match status" value="1"/>
</dbReference>
<evidence type="ECO:0000256" key="6">
    <source>
        <dbReference type="SAM" id="Phobius"/>
    </source>
</evidence>
<feature type="transmembrane region" description="Helical" evidence="6">
    <location>
        <begin position="167"/>
        <end position="185"/>
    </location>
</feature>
<evidence type="ECO:0000256" key="1">
    <source>
        <dbReference type="ARBA" id="ARBA00004141"/>
    </source>
</evidence>
<gene>
    <name evidence="7" type="ORF">H0H26_07490</name>
</gene>
<dbReference type="EMBL" id="CP059075">
    <property type="protein sequence ID" value="QRE02764.1"/>
    <property type="molecule type" value="Genomic_DNA"/>
</dbReference>
<comment type="subcellular location">
    <subcellularLocation>
        <location evidence="1">Membrane</location>
        <topology evidence="1">Multi-pass membrane protein</topology>
    </subcellularLocation>
</comment>
<dbReference type="GO" id="GO:0016787">
    <property type="term" value="F:hydrolase activity"/>
    <property type="evidence" value="ECO:0007669"/>
    <property type="project" value="TreeGrafter"/>
</dbReference>
<feature type="transmembrane region" description="Helical" evidence="6">
    <location>
        <begin position="5"/>
        <end position="22"/>
    </location>
</feature>
<dbReference type="GO" id="GO:0016020">
    <property type="term" value="C:membrane"/>
    <property type="evidence" value="ECO:0007669"/>
    <property type="project" value="UniProtKB-SubCell"/>
</dbReference>
<dbReference type="PANTHER" id="PTHR31885:SF6">
    <property type="entry name" value="GH04784P"/>
    <property type="match status" value="1"/>
</dbReference>
<accession>A0A7U2R905</accession>
<dbReference type="AlphaFoldDB" id="A0A7U2R905"/>
<dbReference type="PANTHER" id="PTHR31885">
    <property type="entry name" value="GH04784P"/>
    <property type="match status" value="1"/>
</dbReference>
<evidence type="ECO:0000256" key="5">
    <source>
        <dbReference type="ARBA" id="ARBA00023136"/>
    </source>
</evidence>
<proteinExistence type="inferred from homology"/>
<evidence type="ECO:0000313" key="7">
    <source>
        <dbReference type="EMBL" id="QRE02764.1"/>
    </source>
</evidence>
<comment type="similarity">
    <text evidence="2">Belongs to the TMEM86 family.</text>
</comment>
<protein>
    <submittedName>
        <fullName evidence="7">Lysoplasmalogenase</fullName>
    </submittedName>
</protein>
<evidence type="ECO:0000256" key="3">
    <source>
        <dbReference type="ARBA" id="ARBA00022692"/>
    </source>
</evidence>
<keyword evidence="5 6" id="KW-0472">Membrane</keyword>
<dbReference type="Proteomes" id="UP000596329">
    <property type="component" value="Chromosome"/>
</dbReference>
<evidence type="ECO:0000256" key="2">
    <source>
        <dbReference type="ARBA" id="ARBA00007375"/>
    </source>
</evidence>
<name>A0A7U2R905_FLAPS</name>
<organism evidence="7 8">
    <name type="scientific">Flavobacterium psychrophilum</name>
    <dbReference type="NCBI Taxonomy" id="96345"/>
    <lineage>
        <taxon>Bacteria</taxon>
        <taxon>Pseudomonadati</taxon>
        <taxon>Bacteroidota</taxon>
        <taxon>Flavobacteriia</taxon>
        <taxon>Flavobacteriales</taxon>
        <taxon>Flavobacteriaceae</taxon>
        <taxon>Flavobacterium</taxon>
    </lineage>
</organism>
<feature type="transmembrane region" description="Helical" evidence="6">
    <location>
        <begin position="136"/>
        <end position="155"/>
    </location>
</feature>
<keyword evidence="4 6" id="KW-1133">Transmembrane helix</keyword>
<sequence length="221" mass="25731">MRNSFIYFIVISTIYLLLFIFNQDNIAWYFKPFLLPFLILATYKSDAFETKKWLLYALTFSWIGDIILLFASKNELYFILGLVSFLIAHILFIVLFIKQKSEGNYTKKCLFWLGFAVVLVYIISILSLLFTKLGNLKIPVFVYAFTISIMLITAIKGYFTWQKPMNILILIGALFFIVSDSFLSINKFYNPILSAQFIIMFTYLVAQYCITAGVLKMNKKN</sequence>
<feature type="transmembrane region" description="Helical" evidence="6">
    <location>
        <begin position="109"/>
        <end position="130"/>
    </location>
</feature>
<feature type="transmembrane region" description="Helical" evidence="6">
    <location>
        <begin position="197"/>
        <end position="215"/>
    </location>
</feature>